<evidence type="ECO:0000313" key="1">
    <source>
        <dbReference type="EMBL" id="GAA2941870.1"/>
    </source>
</evidence>
<dbReference type="Proteomes" id="UP001500403">
    <property type="component" value="Unassembled WGS sequence"/>
</dbReference>
<protein>
    <recommendedName>
        <fullName evidence="3">HTH cro/C1-type domain-containing protein</fullName>
    </recommendedName>
</protein>
<dbReference type="Gene3D" id="1.10.260.40">
    <property type="entry name" value="lambda repressor-like DNA-binding domains"/>
    <property type="match status" value="1"/>
</dbReference>
<dbReference type="SUPFAM" id="SSF47413">
    <property type="entry name" value="lambda repressor-like DNA-binding domains"/>
    <property type="match status" value="1"/>
</dbReference>
<accession>A0ABN3XAF2</accession>
<dbReference type="RefSeq" id="WP_344495048.1">
    <property type="nucleotide sequence ID" value="NZ_BAAAUD010000031.1"/>
</dbReference>
<evidence type="ECO:0000313" key="2">
    <source>
        <dbReference type="Proteomes" id="UP001500403"/>
    </source>
</evidence>
<proteinExistence type="predicted"/>
<dbReference type="EMBL" id="BAAAUD010000031">
    <property type="protein sequence ID" value="GAA2941870.1"/>
    <property type="molecule type" value="Genomic_DNA"/>
</dbReference>
<dbReference type="InterPro" id="IPR010982">
    <property type="entry name" value="Lambda_DNA-bd_dom_sf"/>
</dbReference>
<comment type="caution">
    <text evidence="1">The sequence shown here is derived from an EMBL/GenBank/DDBJ whole genome shotgun (WGS) entry which is preliminary data.</text>
</comment>
<organism evidence="1 2">
    <name type="scientific">Streptomyces enissocaesilis</name>
    <dbReference type="NCBI Taxonomy" id="332589"/>
    <lineage>
        <taxon>Bacteria</taxon>
        <taxon>Bacillati</taxon>
        <taxon>Actinomycetota</taxon>
        <taxon>Actinomycetes</taxon>
        <taxon>Kitasatosporales</taxon>
        <taxon>Streptomycetaceae</taxon>
        <taxon>Streptomyces</taxon>
        <taxon>Streptomyces rochei group</taxon>
    </lineage>
</organism>
<keyword evidence="2" id="KW-1185">Reference proteome</keyword>
<evidence type="ECO:0008006" key="3">
    <source>
        <dbReference type="Google" id="ProtNLM"/>
    </source>
</evidence>
<gene>
    <name evidence="1" type="ORF">GCM10010446_28870</name>
</gene>
<name>A0ABN3XAF2_9ACTN</name>
<reference evidence="1 2" key="1">
    <citation type="journal article" date="2019" name="Int. J. Syst. Evol. Microbiol.">
        <title>The Global Catalogue of Microorganisms (GCM) 10K type strain sequencing project: providing services to taxonomists for standard genome sequencing and annotation.</title>
        <authorList>
            <consortium name="The Broad Institute Genomics Platform"/>
            <consortium name="The Broad Institute Genome Sequencing Center for Infectious Disease"/>
            <person name="Wu L."/>
            <person name="Ma J."/>
        </authorList>
    </citation>
    <scope>NUCLEOTIDE SEQUENCE [LARGE SCALE GENOMIC DNA]</scope>
    <source>
        <strain evidence="1 2">JCM 9088</strain>
    </source>
</reference>
<sequence>MRRRRLTVQALAERTGIRTPRIRAFVEDGASGPVHPTERELAELAGALELPLPEVLHAARVLDRAVA</sequence>